<name>A0ACC0DI12_9PEZI</name>
<gene>
    <name evidence="1" type="ORF">F4821DRAFT_173834</name>
</gene>
<proteinExistence type="predicted"/>
<organism evidence="1 2">
    <name type="scientific">Hypoxylon rubiginosum</name>
    <dbReference type="NCBI Taxonomy" id="110542"/>
    <lineage>
        <taxon>Eukaryota</taxon>
        <taxon>Fungi</taxon>
        <taxon>Dikarya</taxon>
        <taxon>Ascomycota</taxon>
        <taxon>Pezizomycotina</taxon>
        <taxon>Sordariomycetes</taxon>
        <taxon>Xylariomycetidae</taxon>
        <taxon>Xylariales</taxon>
        <taxon>Hypoxylaceae</taxon>
        <taxon>Hypoxylon</taxon>
    </lineage>
</organism>
<dbReference type="EMBL" id="MU394285">
    <property type="protein sequence ID" value="KAI6091855.1"/>
    <property type="molecule type" value="Genomic_DNA"/>
</dbReference>
<accession>A0ACC0DI12</accession>
<comment type="caution">
    <text evidence="1">The sequence shown here is derived from an EMBL/GenBank/DDBJ whole genome shotgun (WGS) entry which is preliminary data.</text>
</comment>
<evidence type="ECO:0000313" key="1">
    <source>
        <dbReference type="EMBL" id="KAI6091855.1"/>
    </source>
</evidence>
<keyword evidence="2" id="KW-1185">Reference proteome</keyword>
<reference evidence="1 2" key="1">
    <citation type="journal article" date="2022" name="New Phytol.">
        <title>Ecological generalism drives hyperdiversity of secondary metabolite gene clusters in xylarialean endophytes.</title>
        <authorList>
            <person name="Franco M.E.E."/>
            <person name="Wisecaver J.H."/>
            <person name="Arnold A.E."/>
            <person name="Ju Y.M."/>
            <person name="Slot J.C."/>
            <person name="Ahrendt S."/>
            <person name="Moore L.P."/>
            <person name="Eastman K.E."/>
            <person name="Scott K."/>
            <person name="Konkel Z."/>
            <person name="Mondo S.J."/>
            <person name="Kuo A."/>
            <person name="Hayes R.D."/>
            <person name="Haridas S."/>
            <person name="Andreopoulos B."/>
            <person name="Riley R."/>
            <person name="LaButti K."/>
            <person name="Pangilinan J."/>
            <person name="Lipzen A."/>
            <person name="Amirebrahimi M."/>
            <person name="Yan J."/>
            <person name="Adam C."/>
            <person name="Keymanesh K."/>
            <person name="Ng V."/>
            <person name="Louie K."/>
            <person name="Northen T."/>
            <person name="Drula E."/>
            <person name="Henrissat B."/>
            <person name="Hsieh H.M."/>
            <person name="Youens-Clark K."/>
            <person name="Lutzoni F."/>
            <person name="Miadlikowska J."/>
            <person name="Eastwood D.C."/>
            <person name="Hamelin R.C."/>
            <person name="Grigoriev I.V."/>
            <person name="U'Ren J.M."/>
        </authorList>
    </citation>
    <scope>NUCLEOTIDE SEQUENCE [LARGE SCALE GENOMIC DNA]</scope>
    <source>
        <strain evidence="1 2">ER1909</strain>
    </source>
</reference>
<dbReference type="Proteomes" id="UP001497680">
    <property type="component" value="Unassembled WGS sequence"/>
</dbReference>
<protein>
    <submittedName>
        <fullName evidence="1">Uncharacterized protein</fullName>
    </submittedName>
</protein>
<evidence type="ECO:0000313" key="2">
    <source>
        <dbReference type="Proteomes" id="UP001497680"/>
    </source>
</evidence>
<sequence>MEVVGVVAAIPSLIDTITRIKTTVQGLVNRKVFVNETTNLIDQLDLINQILTDIQRRWVPTPSRRFRLDLLLPAINSLRDDLESLKLLLNTIAPTRNKRLFLKQAMLMVSGAENKVKQHAERLEKTKSLLMLVIISHSEEVVEESLSITRSNLRLELRDLLRPCDYDFIPPNLSGTCEWIWTNPVFVRWATVGATGPGELADRMMCIYGTKGCGKSVLATYIVKRLELQDKVASLYSFWAVRASQRKLVDFLRTYLWHLLQHVSDKDLYEIYTALMKSLPIDKSNLGDAIKAAGRLIGSAIYCVIDAIDESLDDWSRIKDGSLKYILELAKALPNLRIILLGREPAMRAAMTISPLSIEITEDIIRHDIHKFIDVELDRSLKVQTPVTRELVRQSLQEKSTNMFLWVSLVFTELGRCYLESEIKHSLEHLPHDLDREYHRLFTQLITRLGGTLARPSIFLQRTKCLLSLIIAATEPLTCDELRHAFASCQSSEQSYEEFLITPEGIIDSIGDFVRVWDGRYHIAHTSLTDFLTRELELWEEENKSTMFFRIDLREAHSIMCLACLNYFVQFDLGYPMTDDSLEELPTRLVFFQYALENAPYHLMEACLVNLNPLVESRFYTFLGSSQFCAFIEYLFLCAQHDEWTLMYGYTELWEALQTSENLAKLMKFTIELSSPVGLFKKELCRREIVFGPDDKRCQSWRSLMMVLATWIDDIHEYCHPSLDDEDSKDPHDNGHRDREFVTQVARGHVSNWLHHLSTGHHDPLKGMNLVVRLRYKLPISFSALSAEVVPITLLILWSLQASGPAQQISLISIALRRLKGQGNFCEASCFNLIGIFHYYKGEEKPQFYRRALEIAIKLPPLPHVEYLTRHVLNNLSQCLSRQKKIAESRQVLLQLRERLLVSSVASPGVAYTGHHNASTKRPFRFFQRKIWRGHNAYMLSEVASCHYRNGDYEDAHQIADLAIESLDKSRLWREAFLSALETKADSTLEIRMFDTAEQTYRKMLHEIDRSNKKLQLSRRWNALSGIAWCLFKQGKETEAKQWIQRTALNLVIVEMYGSADDTQQATSNTISNVTTTAWVSIYLGEFGIAEKLLNKAFSAANPSKRIAPEPYLLNLNKLAETLGQYRQSFKKRKSILKCYQLLAALESAGCTEDPLLWDDQADKAHKTDEFQYGRCVSPWDVIHLKAVDVSVARHGILSGLTFYLYMELVTGYNRDGEHKAAAVVLQDYISRHTSATREAAIIEDQCYEFVFKAAPSAYQRSGSHPTSSALSYEVRW</sequence>